<evidence type="ECO:0000256" key="3">
    <source>
        <dbReference type="ARBA" id="ARBA00023295"/>
    </source>
</evidence>
<dbReference type="PANTHER" id="PTHR34135">
    <property type="entry name" value="LYSOZYME"/>
    <property type="match status" value="1"/>
</dbReference>
<dbReference type="SUPFAM" id="SSF47090">
    <property type="entry name" value="PGBD-like"/>
    <property type="match status" value="1"/>
</dbReference>
<protein>
    <submittedName>
        <fullName evidence="5">GH25 family lysozyme</fullName>
    </submittedName>
</protein>
<evidence type="ECO:0000256" key="1">
    <source>
        <dbReference type="ARBA" id="ARBA00010646"/>
    </source>
</evidence>
<dbReference type="Proteomes" id="UP001565220">
    <property type="component" value="Unassembled WGS sequence"/>
</dbReference>
<dbReference type="RefSeq" id="WP_369868726.1">
    <property type="nucleotide sequence ID" value="NZ_JBGFFE010000007.1"/>
</dbReference>
<dbReference type="InterPro" id="IPR017853">
    <property type="entry name" value="GH"/>
</dbReference>
<evidence type="ECO:0000313" key="5">
    <source>
        <dbReference type="EMBL" id="MEY8763324.1"/>
    </source>
</evidence>
<evidence type="ECO:0000259" key="4">
    <source>
        <dbReference type="Pfam" id="PF01471"/>
    </source>
</evidence>
<dbReference type="Gene3D" id="1.10.101.10">
    <property type="entry name" value="PGBD-like superfamily/PGBD"/>
    <property type="match status" value="1"/>
</dbReference>
<dbReference type="PANTHER" id="PTHR34135:SF2">
    <property type="entry name" value="LYSOZYME"/>
    <property type="match status" value="1"/>
</dbReference>
<proteinExistence type="inferred from homology"/>
<dbReference type="InterPro" id="IPR036365">
    <property type="entry name" value="PGBD-like_sf"/>
</dbReference>
<reference evidence="5 6" key="1">
    <citation type="submission" date="2024-08" db="EMBL/GenBank/DDBJ databases">
        <title>Clostridium lapicellarii sp. nov., and Clostridium renhuaiense sp. nov., two species isolated from the mud in a fermentation cellar used for producing sauce-flavour Chinese liquors.</title>
        <authorList>
            <person name="Yang F."/>
            <person name="Wang H."/>
            <person name="Chen L.Q."/>
            <person name="Zhou N."/>
            <person name="Lu J.J."/>
            <person name="Pu X.X."/>
            <person name="Wan B."/>
            <person name="Wang L."/>
            <person name="Liu S.J."/>
        </authorList>
    </citation>
    <scope>NUCLEOTIDE SEQUENCE [LARGE SCALE GENOMIC DNA]</scope>
    <source>
        <strain evidence="5 6">MT-113</strain>
    </source>
</reference>
<dbReference type="SUPFAM" id="SSF51445">
    <property type="entry name" value="(Trans)glycosidases"/>
    <property type="match status" value="1"/>
</dbReference>
<dbReference type="PROSITE" id="PS51904">
    <property type="entry name" value="GLYCOSYL_HYDROL_F25_2"/>
    <property type="match status" value="1"/>
</dbReference>
<organism evidence="5 6">
    <name type="scientific">Clostridium lapidicellarium</name>
    <dbReference type="NCBI Taxonomy" id="3240931"/>
    <lineage>
        <taxon>Bacteria</taxon>
        <taxon>Bacillati</taxon>
        <taxon>Bacillota</taxon>
        <taxon>Clostridia</taxon>
        <taxon>Eubacteriales</taxon>
        <taxon>Clostridiaceae</taxon>
        <taxon>Clostridium</taxon>
    </lineage>
</organism>
<dbReference type="InterPro" id="IPR002053">
    <property type="entry name" value="Glyco_hydro_25"/>
</dbReference>
<dbReference type="InterPro" id="IPR036366">
    <property type="entry name" value="PGBDSf"/>
</dbReference>
<dbReference type="SMART" id="SM00641">
    <property type="entry name" value="Glyco_25"/>
    <property type="match status" value="1"/>
</dbReference>
<name>A0ABV4DVR8_9CLOT</name>
<keyword evidence="6" id="KW-1185">Reference proteome</keyword>
<accession>A0ABV4DVR8</accession>
<dbReference type="Gene3D" id="3.20.20.80">
    <property type="entry name" value="Glycosidases"/>
    <property type="match status" value="1"/>
</dbReference>
<evidence type="ECO:0000313" key="6">
    <source>
        <dbReference type="Proteomes" id="UP001565220"/>
    </source>
</evidence>
<dbReference type="InterPro" id="IPR018077">
    <property type="entry name" value="Glyco_hydro_fam25_subgr"/>
</dbReference>
<keyword evidence="2" id="KW-0378">Hydrolase</keyword>
<dbReference type="EMBL" id="JBGFFE010000007">
    <property type="protein sequence ID" value="MEY8763324.1"/>
    <property type="molecule type" value="Genomic_DNA"/>
</dbReference>
<dbReference type="Pfam" id="PF01183">
    <property type="entry name" value="Glyco_hydro_25"/>
    <property type="match status" value="1"/>
</dbReference>
<feature type="domain" description="Peptidoglycan binding-like" evidence="4">
    <location>
        <begin position="276"/>
        <end position="328"/>
    </location>
</feature>
<dbReference type="InterPro" id="IPR002477">
    <property type="entry name" value="Peptidoglycan-bd-like"/>
</dbReference>
<dbReference type="Pfam" id="PF01471">
    <property type="entry name" value="PG_binding_1"/>
    <property type="match status" value="1"/>
</dbReference>
<keyword evidence="3" id="KW-0326">Glycosidase</keyword>
<sequence length="333" mass="37345">MEKRIITFIVALAFTAGVFFIPANVQATNIYKGVDVYEYSNISDYQQLKNSGVSVVIQKASEGMTYNDSLLSYRASMLPQYGFKVGYYHFATNNGQPVAQAQHFLNQIQGLHLDTILWLDIENQPNWTKSQAIDFTNKFIGYVQGRGYKIGVYTGLSFYYEYLSGNIGNVPIWLASYGKQPVQYPDAASWQYTAAGTVAGMVGDVDRDYFNDSIFTGVIPTKELTTLQKQICALQYQLNNDYNAKLLCDGIAGRNTSAALQGIEPLITKGHKSHVVLWLQQKLVMYGYLKEGSYKPMTYDEPTFQAVTNLQKNWGRATSGVLGLDTWSIFLNN</sequence>
<comment type="caution">
    <text evidence="5">The sequence shown here is derived from an EMBL/GenBank/DDBJ whole genome shotgun (WGS) entry which is preliminary data.</text>
</comment>
<comment type="similarity">
    <text evidence="1">Belongs to the glycosyl hydrolase 25 family.</text>
</comment>
<gene>
    <name evidence="5" type="ORF">AB8S09_06680</name>
</gene>
<evidence type="ECO:0000256" key="2">
    <source>
        <dbReference type="ARBA" id="ARBA00022801"/>
    </source>
</evidence>